<protein>
    <submittedName>
        <fullName evidence="1">Uncharacterized protein</fullName>
    </submittedName>
</protein>
<comment type="caution">
    <text evidence="1">The sequence shown here is derived from an EMBL/GenBank/DDBJ whole genome shotgun (WGS) entry which is preliminary data.</text>
</comment>
<feature type="non-terminal residue" evidence="1">
    <location>
        <position position="298"/>
    </location>
</feature>
<sequence>MIRSALLTALLLTAITPGSAALVSERWGPANAPCTYPGTLKVATAGGGTKLTFDLSALPARTKVYRARFVPLTGEGFEMTAEVGGKPKRLPVVEPYELWLDATEGVRSAVSAGKKAVTFTLHRQWGFKADKCYLEIAYEGRVKDPPAQVAELKVLARAGQALLTWKEIWDIADGNAEIAWGEMVKKVTTCTPLGLQPKDTDREIRYRIYVHDEPITAGNISRARFVHEVRSGSGYIEERIARGKVGEQGPTYLKAKQALRRVVLTPPTPLPPGYGFYPHTVDRAGKAYYAVVTAVNGV</sequence>
<gene>
    <name evidence="1" type="ORF">LCGC14_2997970</name>
</gene>
<proteinExistence type="predicted"/>
<organism evidence="1">
    <name type="scientific">marine sediment metagenome</name>
    <dbReference type="NCBI Taxonomy" id="412755"/>
    <lineage>
        <taxon>unclassified sequences</taxon>
        <taxon>metagenomes</taxon>
        <taxon>ecological metagenomes</taxon>
    </lineage>
</organism>
<reference evidence="1" key="1">
    <citation type="journal article" date="2015" name="Nature">
        <title>Complex archaea that bridge the gap between prokaryotes and eukaryotes.</title>
        <authorList>
            <person name="Spang A."/>
            <person name="Saw J.H."/>
            <person name="Jorgensen S.L."/>
            <person name="Zaremba-Niedzwiedzka K."/>
            <person name="Martijn J."/>
            <person name="Lind A.E."/>
            <person name="van Eijk R."/>
            <person name="Schleper C."/>
            <person name="Guy L."/>
            <person name="Ettema T.J."/>
        </authorList>
    </citation>
    <scope>NUCLEOTIDE SEQUENCE</scope>
</reference>
<name>A0A0F8XPF8_9ZZZZ</name>
<accession>A0A0F8XPF8</accession>
<dbReference type="AlphaFoldDB" id="A0A0F8XPF8"/>
<evidence type="ECO:0000313" key="1">
    <source>
        <dbReference type="EMBL" id="KKK63075.1"/>
    </source>
</evidence>
<dbReference type="EMBL" id="LAZR01061688">
    <property type="protein sequence ID" value="KKK63075.1"/>
    <property type="molecule type" value="Genomic_DNA"/>
</dbReference>